<proteinExistence type="predicted"/>
<dbReference type="Pfam" id="PF18120">
    <property type="entry name" value="DUF5597"/>
    <property type="match status" value="1"/>
</dbReference>
<organism evidence="7 8">
    <name type="scientific">Echinicola jeungdonensis</name>
    <dbReference type="NCBI Taxonomy" id="709343"/>
    <lineage>
        <taxon>Bacteria</taxon>
        <taxon>Pseudomonadati</taxon>
        <taxon>Bacteroidota</taxon>
        <taxon>Cytophagia</taxon>
        <taxon>Cytophagales</taxon>
        <taxon>Cyclobacteriaceae</taxon>
        <taxon>Echinicola</taxon>
    </lineage>
</organism>
<dbReference type="InterPro" id="IPR017853">
    <property type="entry name" value="GH"/>
</dbReference>
<keyword evidence="2" id="KW-0378">Hydrolase</keyword>
<name>A0ABV5JAA5_9BACT</name>
<reference evidence="7 8" key="1">
    <citation type="submission" date="2024-09" db="EMBL/GenBank/DDBJ databases">
        <authorList>
            <person name="Sun Q."/>
            <person name="Mori K."/>
        </authorList>
    </citation>
    <scope>NUCLEOTIDE SEQUENCE [LARGE SCALE GENOMIC DNA]</scope>
    <source>
        <strain evidence="7 8">CECT 7682</strain>
    </source>
</reference>
<dbReference type="Proteomes" id="UP001589654">
    <property type="component" value="Unassembled WGS sequence"/>
</dbReference>
<dbReference type="SUPFAM" id="SSF51445">
    <property type="entry name" value="(Trans)glycosidases"/>
    <property type="match status" value="1"/>
</dbReference>
<accession>A0ABV5JAA5</accession>
<dbReference type="EMBL" id="JBHMEW010000066">
    <property type="protein sequence ID" value="MFB9213065.1"/>
    <property type="molecule type" value="Genomic_DNA"/>
</dbReference>
<comment type="caution">
    <text evidence="7">The sequence shown here is derived from an EMBL/GenBank/DDBJ whole genome shotgun (WGS) entry which is preliminary data.</text>
</comment>
<gene>
    <name evidence="7" type="ORF">ACFFUR_14710</name>
</gene>
<sequence length="555" mass="61896">MKYHWKTYALVILVLTLSLISKPIVAQELPHLQNNKHATQLMVDGEPYIILGGELHNSSTSNMEYMSPKWKKLKDMNLNTLLAVVSWQQVEPEEGEFDFSLVDRMLESAREHDLKLILLWFGSWKNGLSHYVPEWVKKDQERFPRIRLNSGKPTETITALSKEARNADAKAYAAFLEHLAKVDSKDKTVIMIQLENEVGVLGAPRDMSELANTAFSAQVPTALINGLKKYHDELQPELKASWAKSGNKENGSWKAIFGGENFAQEAFMAWNYASYMNTIAAAGKAKYDLPVFVNAWIVQPEDIKPGDYPAGGPQSHVHDIWRIASPNIDLYCPDIYLPDFSGITGMYTHSWNPLFVPESFSGYTGASNAFFVVGARKGIGYSPFGIDGKIEAPSESDLAKAYDILEQLTPEITKAQAEDRITAFSLDLENKVQTMELGGYTIEASLPKNLRSGKLKAENGYGLIIWKGEDEFTIAGSNATVYFVPKSPGPKMAGFVSIFEGEYINGKWKAGRLLNGDKIMVNYDLANEAIINRTGTAVQLANDPVILRAKLYRFE</sequence>
<keyword evidence="8" id="KW-1185">Reference proteome</keyword>
<dbReference type="InterPro" id="IPR040719">
    <property type="entry name" value="DUF5597"/>
</dbReference>
<dbReference type="Pfam" id="PF02449">
    <property type="entry name" value="Glyco_hydro_42"/>
    <property type="match status" value="1"/>
</dbReference>
<keyword evidence="3" id="KW-0862">Zinc</keyword>
<keyword evidence="4" id="KW-0326">Glycosidase</keyword>
<evidence type="ECO:0000256" key="4">
    <source>
        <dbReference type="ARBA" id="ARBA00023295"/>
    </source>
</evidence>
<dbReference type="Gene3D" id="2.60.220.20">
    <property type="entry name" value="putative beta-Galactosidase from caulobacter crescentus"/>
    <property type="match status" value="1"/>
</dbReference>
<evidence type="ECO:0000256" key="3">
    <source>
        <dbReference type="ARBA" id="ARBA00022833"/>
    </source>
</evidence>
<evidence type="ECO:0000256" key="1">
    <source>
        <dbReference type="ARBA" id="ARBA00022723"/>
    </source>
</evidence>
<evidence type="ECO:0000259" key="5">
    <source>
        <dbReference type="Pfam" id="PF02449"/>
    </source>
</evidence>
<dbReference type="Gene3D" id="3.20.20.80">
    <property type="entry name" value="Glycosidases"/>
    <property type="match status" value="1"/>
</dbReference>
<dbReference type="PANTHER" id="PTHR36447:SF2">
    <property type="entry name" value="BETA-GALACTOSIDASE YESZ"/>
    <property type="match status" value="1"/>
</dbReference>
<evidence type="ECO:0000259" key="6">
    <source>
        <dbReference type="Pfam" id="PF18120"/>
    </source>
</evidence>
<dbReference type="RefSeq" id="WP_290247916.1">
    <property type="nucleotide sequence ID" value="NZ_JAUFQT010000001.1"/>
</dbReference>
<evidence type="ECO:0000256" key="2">
    <source>
        <dbReference type="ARBA" id="ARBA00022801"/>
    </source>
</evidence>
<evidence type="ECO:0000313" key="8">
    <source>
        <dbReference type="Proteomes" id="UP001589654"/>
    </source>
</evidence>
<dbReference type="PANTHER" id="PTHR36447">
    <property type="entry name" value="BETA-GALACTOSIDASE GANA"/>
    <property type="match status" value="1"/>
</dbReference>
<evidence type="ECO:0000313" key="7">
    <source>
        <dbReference type="EMBL" id="MFB9213065.1"/>
    </source>
</evidence>
<feature type="domain" description="DUF5597" evidence="6">
    <location>
        <begin position="398"/>
        <end position="518"/>
    </location>
</feature>
<feature type="domain" description="Glycoside hydrolase family 42 N-terminal" evidence="5">
    <location>
        <begin position="68"/>
        <end position="216"/>
    </location>
</feature>
<dbReference type="InterPro" id="IPR003476">
    <property type="entry name" value="Glyco_hydro_42"/>
</dbReference>
<protein>
    <submittedName>
        <fullName evidence="7">DUF5597 domain-containing protein</fullName>
    </submittedName>
</protein>
<dbReference type="InterPro" id="IPR013529">
    <property type="entry name" value="Glyco_hydro_42_N"/>
</dbReference>
<keyword evidence="1" id="KW-0479">Metal-binding</keyword>